<feature type="region of interest" description="Disordered" evidence="6">
    <location>
        <begin position="1"/>
        <end position="20"/>
    </location>
</feature>
<feature type="region of interest" description="Disordered" evidence="6">
    <location>
        <begin position="533"/>
        <end position="651"/>
    </location>
</feature>
<feature type="region of interest" description="Disordered" evidence="6">
    <location>
        <begin position="26"/>
        <end position="57"/>
    </location>
</feature>
<evidence type="ECO:0000259" key="7">
    <source>
        <dbReference type="PROSITE" id="PS50011"/>
    </source>
</evidence>
<name>A0AAW0EJP7_9AGAR</name>
<dbReference type="GO" id="GO:0005524">
    <property type="term" value="F:ATP binding"/>
    <property type="evidence" value="ECO:0007669"/>
    <property type="project" value="UniProtKB-UniRule"/>
</dbReference>
<evidence type="ECO:0000313" key="8">
    <source>
        <dbReference type="EMBL" id="KAK7064287.1"/>
    </source>
</evidence>
<feature type="domain" description="Protein kinase" evidence="7">
    <location>
        <begin position="59"/>
        <end position="327"/>
    </location>
</feature>
<dbReference type="InterPro" id="IPR011009">
    <property type="entry name" value="Kinase-like_dom_sf"/>
</dbReference>
<dbReference type="FunFam" id="1.10.510.10:FF:000182">
    <property type="entry name" value="MAP kinase kinase kinase mkh1"/>
    <property type="match status" value="1"/>
</dbReference>
<feature type="region of interest" description="Disordered" evidence="6">
    <location>
        <begin position="343"/>
        <end position="515"/>
    </location>
</feature>
<dbReference type="Proteomes" id="UP001362999">
    <property type="component" value="Unassembled WGS sequence"/>
</dbReference>
<dbReference type="PANTHER" id="PTHR48016:SF48">
    <property type="entry name" value="SERINE_THREONINE-PROTEIN KINASE BCK1_SLK1_SSP31"/>
    <property type="match status" value="1"/>
</dbReference>
<organism evidence="8 9">
    <name type="scientific">Favolaschia claudopus</name>
    <dbReference type="NCBI Taxonomy" id="2862362"/>
    <lineage>
        <taxon>Eukaryota</taxon>
        <taxon>Fungi</taxon>
        <taxon>Dikarya</taxon>
        <taxon>Basidiomycota</taxon>
        <taxon>Agaricomycotina</taxon>
        <taxon>Agaricomycetes</taxon>
        <taxon>Agaricomycetidae</taxon>
        <taxon>Agaricales</taxon>
        <taxon>Marasmiineae</taxon>
        <taxon>Mycenaceae</taxon>
        <taxon>Favolaschia</taxon>
    </lineage>
</organism>
<evidence type="ECO:0000256" key="5">
    <source>
        <dbReference type="PROSITE-ProRule" id="PRU10141"/>
    </source>
</evidence>
<gene>
    <name evidence="8" type="ORF">R3P38DRAFT_3249874</name>
</gene>
<proteinExistence type="predicted"/>
<evidence type="ECO:0000256" key="2">
    <source>
        <dbReference type="ARBA" id="ARBA00022741"/>
    </source>
</evidence>
<feature type="compositionally biased region" description="Low complexity" evidence="6">
    <location>
        <begin position="445"/>
        <end position="456"/>
    </location>
</feature>
<feature type="compositionally biased region" description="Low complexity" evidence="6">
    <location>
        <begin position="421"/>
        <end position="431"/>
    </location>
</feature>
<reference evidence="8 9" key="1">
    <citation type="journal article" date="2024" name="J Genomics">
        <title>Draft genome sequencing and assembly of Favolaschia claudopus CIRM-BRFM 2984 isolated from oak limbs.</title>
        <authorList>
            <person name="Navarro D."/>
            <person name="Drula E."/>
            <person name="Chaduli D."/>
            <person name="Cazenave R."/>
            <person name="Ahrendt S."/>
            <person name="Wang J."/>
            <person name="Lipzen A."/>
            <person name="Daum C."/>
            <person name="Barry K."/>
            <person name="Grigoriev I.V."/>
            <person name="Favel A."/>
            <person name="Rosso M.N."/>
            <person name="Martin F."/>
        </authorList>
    </citation>
    <scope>NUCLEOTIDE SEQUENCE [LARGE SCALE GENOMIC DNA]</scope>
    <source>
        <strain evidence="8 9">CIRM-BRFM 2984</strain>
    </source>
</reference>
<feature type="compositionally biased region" description="Polar residues" evidence="6">
    <location>
        <begin position="559"/>
        <end position="574"/>
    </location>
</feature>
<keyword evidence="9" id="KW-1185">Reference proteome</keyword>
<evidence type="ECO:0000256" key="4">
    <source>
        <dbReference type="ARBA" id="ARBA00022840"/>
    </source>
</evidence>
<dbReference type="Gene3D" id="1.10.510.10">
    <property type="entry name" value="Transferase(Phosphotransferase) domain 1"/>
    <property type="match status" value="1"/>
</dbReference>
<sequence>MTTIHTQSQTPTASSSGPVYYQTYTIKDTTEAHSRPRSSSSRSRVGDDNQPAPRPTLNYVLGESIGKGSYARVYLALNASNGELIAVKRVEAPQTASDRADSRQLEMVRALKFESQTLKDLTHPNIVQYLGFEETAETLNIFLEYVPGGTIASCLQKHGRFNQDVTKWFTKQILEGLEYLHSTGILHRDLKGDNILVELSGVCKISDFGISKRQDLAGQAHTQMKGTAFWMAPEIIDANGQRGYDSKIDIWSVGCVVLEMWSGERPWAGHEWIPVMLQLFTKKQAPPLREDIRAGLSDLALDFRDECFAINPQERPGAALLLGHPYLQQTPEWSFHISEIERSNAHHSGRREHRSRHRNSSAPASRHHRRSATEPDAPPVPTINGDYSTRRSDHLRPPSLDNGTLRPDSRTLRPATHQRSLSRPPSQSSSNEPPPIVFITPPSSPVRTSSRNSVSPATSESTRTSGSLRPRKSGFFIANPDPEPGDKPRVTVYAPPPLPAGQAPPRPSTSHLFSQRHALQSRSVADLHAGERRLASARSMQQLASRVGSSSRQSLSSRNGTHYSDSDSDSNAGTSLWMKPPMELKKARAVTSPTLTNGDQRRTTYSESDSDSHSGTMWKKPPIGTFSSATSSKSRKHAHRKSIIESKRDSTWAPRPGVGDVYSHLDKFFPAVNLDKPLVAPGVSDRQRKTKSLRMTAEEYNRDPGIQRSRTKLWDHRVQEVPAERLRLRDGLQ</sequence>
<dbReference type="GO" id="GO:0000165">
    <property type="term" value="P:MAPK cascade"/>
    <property type="evidence" value="ECO:0007669"/>
    <property type="project" value="UniProtKB-ARBA"/>
</dbReference>
<dbReference type="InterPro" id="IPR008271">
    <property type="entry name" value="Ser/Thr_kinase_AS"/>
</dbReference>
<evidence type="ECO:0000256" key="3">
    <source>
        <dbReference type="ARBA" id="ARBA00022777"/>
    </source>
</evidence>
<dbReference type="PANTHER" id="PTHR48016">
    <property type="entry name" value="MAP KINASE KINASE KINASE SSK2-RELATED-RELATED"/>
    <property type="match status" value="1"/>
</dbReference>
<feature type="compositionally biased region" description="Low complexity" evidence="6">
    <location>
        <begin position="545"/>
        <end position="558"/>
    </location>
</feature>
<dbReference type="GO" id="GO:0004672">
    <property type="term" value="F:protein kinase activity"/>
    <property type="evidence" value="ECO:0007669"/>
    <property type="project" value="InterPro"/>
</dbReference>
<dbReference type="SUPFAM" id="SSF56112">
    <property type="entry name" value="Protein kinase-like (PK-like)"/>
    <property type="match status" value="1"/>
</dbReference>
<keyword evidence="2 5" id="KW-0547">Nucleotide-binding</keyword>
<feature type="compositionally biased region" description="Basic residues" evidence="6">
    <location>
        <begin position="345"/>
        <end position="370"/>
    </location>
</feature>
<dbReference type="PROSITE" id="PS00107">
    <property type="entry name" value="PROTEIN_KINASE_ATP"/>
    <property type="match status" value="1"/>
</dbReference>
<feature type="compositionally biased region" description="Pro residues" evidence="6">
    <location>
        <begin position="494"/>
        <end position="507"/>
    </location>
</feature>
<evidence type="ECO:0000256" key="6">
    <source>
        <dbReference type="SAM" id="MobiDB-lite"/>
    </source>
</evidence>
<dbReference type="Pfam" id="PF00069">
    <property type="entry name" value="Pkinase"/>
    <property type="match status" value="1"/>
</dbReference>
<dbReference type="AlphaFoldDB" id="A0AAW0EJP7"/>
<dbReference type="PROSITE" id="PS50011">
    <property type="entry name" value="PROTEIN_KINASE_DOM"/>
    <property type="match status" value="1"/>
</dbReference>
<keyword evidence="3 8" id="KW-0418">Kinase</keyword>
<keyword evidence="4 5" id="KW-0067">ATP-binding</keyword>
<accession>A0AAW0EJP7</accession>
<evidence type="ECO:0000313" key="9">
    <source>
        <dbReference type="Proteomes" id="UP001362999"/>
    </source>
</evidence>
<feature type="binding site" evidence="5">
    <location>
        <position position="88"/>
    </location>
    <ligand>
        <name>ATP</name>
        <dbReference type="ChEBI" id="CHEBI:30616"/>
    </ligand>
</feature>
<keyword evidence="1" id="KW-0808">Transferase</keyword>
<dbReference type="SMART" id="SM00220">
    <property type="entry name" value="S_TKc"/>
    <property type="match status" value="1"/>
</dbReference>
<feature type="compositionally biased region" description="Polar residues" evidence="6">
    <location>
        <begin position="457"/>
        <end position="467"/>
    </location>
</feature>
<dbReference type="InterPro" id="IPR000719">
    <property type="entry name" value="Prot_kinase_dom"/>
</dbReference>
<evidence type="ECO:0000256" key="1">
    <source>
        <dbReference type="ARBA" id="ARBA00022679"/>
    </source>
</evidence>
<dbReference type="PROSITE" id="PS00108">
    <property type="entry name" value="PROTEIN_KINASE_ST"/>
    <property type="match status" value="1"/>
</dbReference>
<comment type="caution">
    <text evidence="8">The sequence shown here is derived from an EMBL/GenBank/DDBJ whole genome shotgun (WGS) entry which is preliminary data.</text>
</comment>
<protein>
    <submittedName>
        <fullName evidence="8">Kinase domain-containing protein</fullName>
    </submittedName>
</protein>
<dbReference type="EMBL" id="JAWWNJ010000001">
    <property type="protein sequence ID" value="KAK7064287.1"/>
    <property type="molecule type" value="Genomic_DNA"/>
</dbReference>
<dbReference type="InterPro" id="IPR017441">
    <property type="entry name" value="Protein_kinase_ATP_BS"/>
</dbReference>
<dbReference type="InterPro" id="IPR050538">
    <property type="entry name" value="MAP_kinase_kinase_kinase"/>
</dbReference>